<proteinExistence type="predicted"/>
<sequence length="87" mass="9802">ELSGHGGDYNADYVVNIGKIAARNSRIAPKMLEIRVVLSWWWNINTSTLAELAHQCTESQHFTRSKTTIALSPFIDLYFALSDQSEC</sequence>
<keyword evidence="2" id="KW-1185">Reference proteome</keyword>
<reference evidence="1" key="1">
    <citation type="submission" date="2021-06" db="EMBL/GenBank/DDBJ databases">
        <authorList>
            <person name="Kallberg Y."/>
            <person name="Tangrot J."/>
            <person name="Rosling A."/>
        </authorList>
    </citation>
    <scope>NUCLEOTIDE SEQUENCE</scope>
    <source>
        <strain evidence="1">MT106</strain>
    </source>
</reference>
<protein>
    <submittedName>
        <fullName evidence="1">11039_t:CDS:1</fullName>
    </submittedName>
</protein>
<organism evidence="1 2">
    <name type="scientific">Ambispora gerdemannii</name>
    <dbReference type="NCBI Taxonomy" id="144530"/>
    <lineage>
        <taxon>Eukaryota</taxon>
        <taxon>Fungi</taxon>
        <taxon>Fungi incertae sedis</taxon>
        <taxon>Mucoromycota</taxon>
        <taxon>Glomeromycotina</taxon>
        <taxon>Glomeromycetes</taxon>
        <taxon>Archaeosporales</taxon>
        <taxon>Ambisporaceae</taxon>
        <taxon>Ambispora</taxon>
    </lineage>
</organism>
<dbReference type="AlphaFoldDB" id="A0A9N9CAF6"/>
<feature type="non-terminal residue" evidence="1">
    <location>
        <position position="1"/>
    </location>
</feature>
<accession>A0A9N9CAF6</accession>
<dbReference type="EMBL" id="CAJVPL010002020">
    <property type="protein sequence ID" value="CAG8596343.1"/>
    <property type="molecule type" value="Genomic_DNA"/>
</dbReference>
<comment type="caution">
    <text evidence="1">The sequence shown here is derived from an EMBL/GenBank/DDBJ whole genome shotgun (WGS) entry which is preliminary data.</text>
</comment>
<evidence type="ECO:0000313" key="2">
    <source>
        <dbReference type="Proteomes" id="UP000789831"/>
    </source>
</evidence>
<dbReference type="Proteomes" id="UP000789831">
    <property type="component" value="Unassembled WGS sequence"/>
</dbReference>
<evidence type="ECO:0000313" key="1">
    <source>
        <dbReference type="EMBL" id="CAG8596343.1"/>
    </source>
</evidence>
<gene>
    <name evidence="1" type="ORF">AGERDE_LOCUS8868</name>
</gene>
<name>A0A9N9CAF6_9GLOM</name>